<feature type="transmembrane region" description="Helical" evidence="6">
    <location>
        <begin position="58"/>
        <end position="78"/>
    </location>
</feature>
<reference evidence="7 8" key="1">
    <citation type="submission" date="2023-10" db="EMBL/GenBank/DDBJ databases">
        <title>Chromosome-scale genome assembly provides insights into flower coloration mechanisms of Canna indica.</title>
        <authorList>
            <person name="Li C."/>
        </authorList>
    </citation>
    <scope>NUCLEOTIDE SEQUENCE [LARGE SCALE GENOMIC DNA]</scope>
    <source>
        <tissue evidence="7">Flower</tissue>
    </source>
</reference>
<keyword evidence="6" id="KW-0472">Membrane</keyword>
<evidence type="ECO:0000256" key="3">
    <source>
        <dbReference type="ARBA" id="ARBA00022617"/>
    </source>
</evidence>
<dbReference type="GO" id="GO:0020037">
    <property type="term" value="F:heme binding"/>
    <property type="evidence" value="ECO:0007669"/>
    <property type="project" value="TreeGrafter"/>
</dbReference>
<accession>A0AAQ3QKC1</accession>
<name>A0AAQ3QKC1_9LILI</name>
<protein>
    <submittedName>
        <fullName evidence="7">Cytochrome b561 domain-containing protein</fullName>
    </submittedName>
</protein>
<comment type="cofactor">
    <cofactor evidence="1">
        <name>heme b</name>
        <dbReference type="ChEBI" id="CHEBI:60344"/>
    </cofactor>
</comment>
<keyword evidence="6" id="KW-0812">Transmembrane</keyword>
<dbReference type="GO" id="GO:0016020">
    <property type="term" value="C:membrane"/>
    <property type="evidence" value="ECO:0007669"/>
    <property type="project" value="UniProtKB-SubCell"/>
</dbReference>
<comment type="subcellular location">
    <subcellularLocation>
        <location evidence="2">Membrane</location>
        <topology evidence="2">Multi-pass membrane protein</topology>
    </subcellularLocation>
</comment>
<gene>
    <name evidence="7" type="ORF">Cni_G23299</name>
</gene>
<keyword evidence="4" id="KW-0479">Metal-binding</keyword>
<dbReference type="EMBL" id="CP136896">
    <property type="protein sequence ID" value="WOL14519.1"/>
    <property type="molecule type" value="Genomic_DNA"/>
</dbReference>
<proteinExistence type="predicted"/>
<dbReference type="PANTHER" id="PTHR15422">
    <property type="entry name" value="OS05G0565100 PROTEIN"/>
    <property type="match status" value="1"/>
</dbReference>
<dbReference type="GO" id="GO:0046872">
    <property type="term" value="F:metal ion binding"/>
    <property type="evidence" value="ECO:0007669"/>
    <property type="project" value="UniProtKB-KW"/>
</dbReference>
<evidence type="ECO:0000256" key="6">
    <source>
        <dbReference type="SAM" id="Phobius"/>
    </source>
</evidence>
<evidence type="ECO:0000256" key="4">
    <source>
        <dbReference type="ARBA" id="ARBA00022723"/>
    </source>
</evidence>
<dbReference type="InterPro" id="IPR045150">
    <property type="entry name" value="CYB561D1/2"/>
</dbReference>
<keyword evidence="5" id="KW-0408">Iron</keyword>
<evidence type="ECO:0000256" key="2">
    <source>
        <dbReference type="ARBA" id="ARBA00004141"/>
    </source>
</evidence>
<evidence type="ECO:0000313" key="7">
    <source>
        <dbReference type="EMBL" id="WOL14519.1"/>
    </source>
</evidence>
<dbReference type="PANTHER" id="PTHR15422:SF24">
    <property type="entry name" value="DOMON RELATED DOMAIN-CONTAINING PROTEIN"/>
    <property type="match status" value="1"/>
</dbReference>
<feature type="transmembrane region" description="Helical" evidence="6">
    <location>
        <begin position="20"/>
        <end position="46"/>
    </location>
</feature>
<dbReference type="Proteomes" id="UP001327560">
    <property type="component" value="Chromosome 7"/>
</dbReference>
<evidence type="ECO:0000256" key="5">
    <source>
        <dbReference type="ARBA" id="ARBA00023004"/>
    </source>
</evidence>
<sequence>MLVGIIIIKMSSRVNCIRRLKILFSAHVIVQVSRICVLGIANIYVGLHAYHQRSSRSVSLWSVLFTAEVSIAAFIFLFQDRWDYMVKEGVDEQVTPTSNMTSPNSNLKELDATI</sequence>
<keyword evidence="3" id="KW-0349">Heme</keyword>
<keyword evidence="6" id="KW-1133">Transmembrane helix</keyword>
<evidence type="ECO:0000313" key="8">
    <source>
        <dbReference type="Proteomes" id="UP001327560"/>
    </source>
</evidence>
<dbReference type="GO" id="GO:0140575">
    <property type="term" value="F:transmembrane monodehydroascorbate reductase activity"/>
    <property type="evidence" value="ECO:0007669"/>
    <property type="project" value="InterPro"/>
</dbReference>
<evidence type="ECO:0000256" key="1">
    <source>
        <dbReference type="ARBA" id="ARBA00001970"/>
    </source>
</evidence>
<organism evidence="7 8">
    <name type="scientific">Canna indica</name>
    <name type="common">Indian-shot</name>
    <dbReference type="NCBI Taxonomy" id="4628"/>
    <lineage>
        <taxon>Eukaryota</taxon>
        <taxon>Viridiplantae</taxon>
        <taxon>Streptophyta</taxon>
        <taxon>Embryophyta</taxon>
        <taxon>Tracheophyta</taxon>
        <taxon>Spermatophyta</taxon>
        <taxon>Magnoliopsida</taxon>
        <taxon>Liliopsida</taxon>
        <taxon>Zingiberales</taxon>
        <taxon>Cannaceae</taxon>
        <taxon>Canna</taxon>
    </lineage>
</organism>
<keyword evidence="8" id="KW-1185">Reference proteome</keyword>
<dbReference type="AlphaFoldDB" id="A0AAQ3QKC1"/>